<feature type="domain" description="Amidase" evidence="1">
    <location>
        <begin position="60"/>
        <end position="283"/>
    </location>
</feature>
<gene>
    <name evidence="2" type="ORF">OEZ85_011795</name>
</gene>
<dbReference type="PANTHER" id="PTHR11895:SF73">
    <property type="entry name" value="AMIDASE FAMILY PROTEIN"/>
    <property type="match status" value="1"/>
</dbReference>
<evidence type="ECO:0000313" key="3">
    <source>
        <dbReference type="Proteomes" id="UP001244341"/>
    </source>
</evidence>
<organism evidence="2 3">
    <name type="scientific">Tetradesmus obliquus</name>
    <name type="common">Green alga</name>
    <name type="synonym">Acutodesmus obliquus</name>
    <dbReference type="NCBI Taxonomy" id="3088"/>
    <lineage>
        <taxon>Eukaryota</taxon>
        <taxon>Viridiplantae</taxon>
        <taxon>Chlorophyta</taxon>
        <taxon>core chlorophytes</taxon>
        <taxon>Chlorophyceae</taxon>
        <taxon>CS clade</taxon>
        <taxon>Sphaeropleales</taxon>
        <taxon>Scenedesmaceae</taxon>
        <taxon>Tetradesmus</taxon>
    </lineage>
</organism>
<dbReference type="SUPFAM" id="SSF75304">
    <property type="entry name" value="Amidase signature (AS) enzymes"/>
    <property type="match status" value="1"/>
</dbReference>
<dbReference type="InterPro" id="IPR000120">
    <property type="entry name" value="Amidase"/>
</dbReference>
<dbReference type="Gene3D" id="3.90.1300.10">
    <property type="entry name" value="Amidase signature (AS) domain"/>
    <property type="match status" value="1"/>
</dbReference>
<reference evidence="2 3" key="1">
    <citation type="submission" date="2023-05" db="EMBL/GenBank/DDBJ databases">
        <title>A 100% complete, gapless, phased diploid assembly of the Scenedesmus obliquus UTEX 3031 genome.</title>
        <authorList>
            <person name="Biondi T.C."/>
            <person name="Hanschen E.R."/>
            <person name="Kwon T."/>
            <person name="Eng W."/>
            <person name="Kruse C.P.S."/>
            <person name="Koehler S.I."/>
            <person name="Kunde Y."/>
            <person name="Gleasner C.D."/>
            <person name="You Mak K.T."/>
            <person name="Polle J."/>
            <person name="Hovde B.T."/>
            <person name="Starkenburg S.R."/>
        </authorList>
    </citation>
    <scope>NUCLEOTIDE SEQUENCE [LARGE SCALE GENOMIC DNA]</scope>
    <source>
        <strain evidence="2 3">DOE0152z</strain>
    </source>
</reference>
<keyword evidence="3" id="KW-1185">Reference proteome</keyword>
<protein>
    <recommendedName>
        <fullName evidence="1">Amidase domain-containing protein</fullName>
    </recommendedName>
</protein>
<dbReference type="InterPro" id="IPR023631">
    <property type="entry name" value="Amidase_dom"/>
</dbReference>
<dbReference type="InterPro" id="IPR036928">
    <property type="entry name" value="AS_sf"/>
</dbReference>
<dbReference type="EMBL" id="CP126210">
    <property type="protein sequence ID" value="WIA11699.1"/>
    <property type="molecule type" value="Genomic_DNA"/>
</dbReference>
<dbReference type="Proteomes" id="UP001244341">
    <property type="component" value="Chromosome 3b"/>
</dbReference>
<name>A0ABY8TRE3_TETOB</name>
<dbReference type="PANTHER" id="PTHR11895">
    <property type="entry name" value="TRANSAMIDASE"/>
    <property type="match status" value="1"/>
</dbReference>
<accession>A0ABY8TRE3</accession>
<dbReference type="Pfam" id="PF01425">
    <property type="entry name" value="Amidase"/>
    <property type="match status" value="1"/>
</dbReference>
<proteinExistence type="predicted"/>
<sequence>MPSEVWVRINSDQLAYFSLLQLAELLADGRLSAQQLAGVFTSRLRRFDSLLHPVVTLTTELANQQAAAAQAALQAANTSAAASTRSSSTSPKSSMLHNISLLTGVPYGLKDLMAVPGYSTSWGLSQLRNRTINEPSAAYSALSAAGGVLLAKTATGELAWGDVWFNGITTRNPWNINTGSCGSSAGSAVAVAAGLLPFAVGTETWGSIVCPASTVGVTAYRPTGGSISGQGTMQVAPSLDKTGMFCRQLLDCAVVADALMDQQQQQQQQHAINASHAAPQLRLHRQPAAAAASFNYTQHQQTLQQTPPSTLLQQQQQQQYRQRGLLLPPTLQQLPALSSLCIGYLRGTSSNLVAALMRQQPRCVKGPLQPPGNNQLVQDVLSVILQAEVAVSLEGLWLEGYIDQDSHWYPLIQLGQVAPASAYLKAQRLRSVLAAQTRHYFAANGIDVLLKPTKSKAVTDFHEVHPILV</sequence>
<evidence type="ECO:0000259" key="1">
    <source>
        <dbReference type="Pfam" id="PF01425"/>
    </source>
</evidence>
<evidence type="ECO:0000313" key="2">
    <source>
        <dbReference type="EMBL" id="WIA11699.1"/>
    </source>
</evidence>